<feature type="transmembrane region" description="Helical" evidence="2">
    <location>
        <begin position="15"/>
        <end position="33"/>
    </location>
</feature>
<reference evidence="5" key="1">
    <citation type="journal article" date="2013" name="Nature">
        <title>Pan genome of the phytoplankton Emiliania underpins its global distribution.</title>
        <authorList>
            <person name="Read B.A."/>
            <person name="Kegel J."/>
            <person name="Klute M.J."/>
            <person name="Kuo A."/>
            <person name="Lefebvre S.C."/>
            <person name="Maumus F."/>
            <person name="Mayer C."/>
            <person name="Miller J."/>
            <person name="Monier A."/>
            <person name="Salamov A."/>
            <person name="Young J."/>
            <person name="Aguilar M."/>
            <person name="Claverie J.M."/>
            <person name="Frickenhaus S."/>
            <person name="Gonzalez K."/>
            <person name="Herman E.K."/>
            <person name="Lin Y.C."/>
            <person name="Napier J."/>
            <person name="Ogata H."/>
            <person name="Sarno A.F."/>
            <person name="Shmutz J."/>
            <person name="Schroeder D."/>
            <person name="de Vargas C."/>
            <person name="Verret F."/>
            <person name="von Dassow P."/>
            <person name="Valentin K."/>
            <person name="Van de Peer Y."/>
            <person name="Wheeler G."/>
            <person name="Dacks J.B."/>
            <person name="Delwiche C.F."/>
            <person name="Dyhrman S.T."/>
            <person name="Glockner G."/>
            <person name="John U."/>
            <person name="Richards T."/>
            <person name="Worden A.Z."/>
            <person name="Zhang X."/>
            <person name="Grigoriev I.V."/>
            <person name="Allen A.E."/>
            <person name="Bidle K."/>
            <person name="Borodovsky M."/>
            <person name="Bowler C."/>
            <person name="Brownlee C."/>
            <person name="Cock J.M."/>
            <person name="Elias M."/>
            <person name="Gladyshev V.N."/>
            <person name="Groth M."/>
            <person name="Guda C."/>
            <person name="Hadaegh A."/>
            <person name="Iglesias-Rodriguez M.D."/>
            <person name="Jenkins J."/>
            <person name="Jones B.M."/>
            <person name="Lawson T."/>
            <person name="Leese F."/>
            <person name="Lindquist E."/>
            <person name="Lobanov A."/>
            <person name="Lomsadze A."/>
            <person name="Malik S.B."/>
            <person name="Marsh M.E."/>
            <person name="Mackinder L."/>
            <person name="Mock T."/>
            <person name="Mueller-Roeber B."/>
            <person name="Pagarete A."/>
            <person name="Parker M."/>
            <person name="Probert I."/>
            <person name="Quesneville H."/>
            <person name="Raines C."/>
            <person name="Rensing S.A."/>
            <person name="Riano-Pachon D.M."/>
            <person name="Richier S."/>
            <person name="Rokitta S."/>
            <person name="Shiraiwa Y."/>
            <person name="Soanes D.M."/>
            <person name="van der Giezen M."/>
            <person name="Wahlund T.M."/>
            <person name="Williams B."/>
            <person name="Wilson W."/>
            <person name="Wolfe G."/>
            <person name="Wurch L.L."/>
        </authorList>
    </citation>
    <scope>NUCLEOTIDE SEQUENCE</scope>
</reference>
<dbReference type="InterPro" id="IPR017441">
    <property type="entry name" value="Protein_kinase_ATP_BS"/>
</dbReference>
<organism evidence="4 5">
    <name type="scientific">Emiliania huxleyi (strain CCMP1516)</name>
    <dbReference type="NCBI Taxonomy" id="280463"/>
    <lineage>
        <taxon>Eukaryota</taxon>
        <taxon>Haptista</taxon>
        <taxon>Haptophyta</taxon>
        <taxon>Prymnesiophyceae</taxon>
        <taxon>Isochrysidales</taxon>
        <taxon>Noelaerhabdaceae</taxon>
        <taxon>Emiliania</taxon>
    </lineage>
</organism>
<protein>
    <recommendedName>
        <fullName evidence="3">Protein kinase domain-containing protein</fullName>
    </recommendedName>
</protein>
<dbReference type="InterPro" id="IPR051681">
    <property type="entry name" value="Ser/Thr_Kinases-Pseudokinases"/>
</dbReference>
<keyword evidence="5" id="KW-1185">Reference proteome</keyword>
<keyword evidence="2" id="KW-0472">Membrane</keyword>
<dbReference type="KEGG" id="ehx:EMIHUDRAFT_450055"/>
<keyword evidence="1" id="KW-0547">Nucleotide-binding</keyword>
<dbReference type="InterPro" id="IPR000719">
    <property type="entry name" value="Prot_kinase_dom"/>
</dbReference>
<dbReference type="HOGENOM" id="CLU_315339_0_0_1"/>
<dbReference type="AlphaFoldDB" id="A0A0D3JVZ9"/>
<dbReference type="GO" id="GO:0005524">
    <property type="term" value="F:ATP binding"/>
    <property type="evidence" value="ECO:0007669"/>
    <property type="project" value="UniProtKB-UniRule"/>
</dbReference>
<evidence type="ECO:0000256" key="1">
    <source>
        <dbReference type="PROSITE-ProRule" id="PRU10141"/>
    </source>
</evidence>
<dbReference type="Gene3D" id="3.30.200.20">
    <property type="entry name" value="Phosphorylase Kinase, domain 1"/>
    <property type="match status" value="1"/>
</dbReference>
<dbReference type="GO" id="GO:0004674">
    <property type="term" value="F:protein serine/threonine kinase activity"/>
    <property type="evidence" value="ECO:0007669"/>
    <property type="project" value="TreeGrafter"/>
</dbReference>
<proteinExistence type="predicted"/>
<keyword evidence="1" id="KW-0067">ATP-binding</keyword>
<dbReference type="Pfam" id="PF00069">
    <property type="entry name" value="Pkinase"/>
    <property type="match status" value="1"/>
</dbReference>
<dbReference type="STRING" id="2903.R1F3C6"/>
<name>A0A0D3JVZ9_EMIH1</name>
<dbReference type="SUPFAM" id="SSF56112">
    <property type="entry name" value="Protein kinase-like (PK-like)"/>
    <property type="match status" value="2"/>
</dbReference>
<dbReference type="PaxDb" id="2903-EOD27684"/>
<evidence type="ECO:0000313" key="5">
    <source>
        <dbReference type="Proteomes" id="UP000013827"/>
    </source>
</evidence>
<reference evidence="4" key="2">
    <citation type="submission" date="2024-10" db="UniProtKB">
        <authorList>
            <consortium name="EnsemblProtists"/>
        </authorList>
    </citation>
    <scope>IDENTIFICATION</scope>
</reference>
<accession>A0A0D3JVZ9</accession>
<dbReference type="RefSeq" id="XP_005780113.1">
    <property type="nucleotide sequence ID" value="XM_005780056.1"/>
</dbReference>
<sequence length="930" mass="99514">MPCSLEYCKGLQREHALLAVFLVLKAGALISYVTRQRRLAARSAASVCVLPVYSRLLQYEALHSCLWAATFGFQAYVDGAGARDAVQTALLTTQYLTAASWVLCSEGLLLFLAGRGAGLAALRLATRAAAAWAILLTAGCGCALLAWAIRVPQPSSQPLQLLFAAAWAPYWSRLCVNIVAYPAAAAALGILRPKPAWERAFLLPKLCSGVASAWRLDAAVMPISFAAHAPLLRDSAYWARSGFAACVVGGEDAKAHRPSDLRIERPIGRGSSAVVSAASYFGEPVAVKQFAVAHLTRDFVAMFLTEAECLAHCAHPNVVRFVGGCVAPPLVCLPLNLLLRGGEVKICDFGSSRLLGRRAAASGEGGEEAGEAASLSEEVGTLPYMAPELFLGVVPSASADIFSFGVCVWELCSRLYPWRALLEAGRVDELRARASNRATRSVAAAGGGCDPPPWLESMESGRAPLQELTPPPALAWPWLETWQEDDWLARDLSTMAAVAVALFLLYAGSRTRWRSPVSPRGLLALLATAVRLLVPGGWRRRGVLSSLTFPALIEQLTPASLEAMLRHGAPGLLPVGARVESVHALQSGGFDGVKGDKHIVAVSYSGAGAAALPPRLFVKLSARGEFAMKMLAAATQTAACEALFYLRLAAEARECGIASPRCYFADFSSAGESCLLLEPLYDEVNLPRTAIAQLLGLAGLRHSARRTVGGRALNAAFCTWDVPAQLVGLELELIADLPDLLSGLCAEGDLLAYGHNDIVADNAFFFARASGGPEGEGATLGLFDWQQACLNCVGLEWAWNFHWLPPAFLAAHEADLLDLLLKTYAARGVSVPRDRFLRAYATAAASMYVFGGGAIQPLLKRLHRHGLLEDLAPDDHRHAGAFLHSPHREALLAAEMTRRTLTNACAIMRRHGFAEHWRESRARACVPQGA</sequence>
<dbReference type="PANTHER" id="PTHR44329">
    <property type="entry name" value="SERINE/THREONINE-PROTEIN KINASE TNNI3K-RELATED"/>
    <property type="match status" value="1"/>
</dbReference>
<evidence type="ECO:0000313" key="4">
    <source>
        <dbReference type="EnsemblProtists" id="EOD27684"/>
    </source>
</evidence>
<feature type="binding site" evidence="1">
    <location>
        <position position="288"/>
    </location>
    <ligand>
        <name>ATP</name>
        <dbReference type="ChEBI" id="CHEBI:30616"/>
    </ligand>
</feature>
<keyword evidence="2" id="KW-1133">Transmembrane helix</keyword>
<keyword evidence="2" id="KW-0812">Transmembrane</keyword>
<dbReference type="Proteomes" id="UP000013827">
    <property type="component" value="Unassembled WGS sequence"/>
</dbReference>
<dbReference type="GeneID" id="17273229"/>
<dbReference type="EnsemblProtists" id="EOD27684">
    <property type="protein sequence ID" value="EOD27684"/>
    <property type="gene ID" value="EMIHUDRAFT_450055"/>
</dbReference>
<feature type="transmembrane region" description="Helical" evidence="2">
    <location>
        <begin position="129"/>
        <end position="150"/>
    </location>
</feature>
<dbReference type="PROSITE" id="PS00107">
    <property type="entry name" value="PROTEIN_KINASE_ATP"/>
    <property type="match status" value="1"/>
</dbReference>
<evidence type="ECO:0000256" key="2">
    <source>
        <dbReference type="SAM" id="Phobius"/>
    </source>
</evidence>
<feature type="domain" description="Protein kinase" evidence="3">
    <location>
        <begin position="335"/>
        <end position="420"/>
    </location>
</feature>
<dbReference type="Gene3D" id="1.10.510.10">
    <property type="entry name" value="Transferase(Phosphotransferase) domain 1"/>
    <property type="match status" value="1"/>
</dbReference>
<evidence type="ECO:0000259" key="3">
    <source>
        <dbReference type="Pfam" id="PF00069"/>
    </source>
</evidence>
<dbReference type="PANTHER" id="PTHR44329:SF214">
    <property type="entry name" value="PROTEIN KINASE DOMAIN-CONTAINING PROTEIN"/>
    <property type="match status" value="1"/>
</dbReference>
<dbReference type="InterPro" id="IPR011009">
    <property type="entry name" value="Kinase-like_dom_sf"/>
</dbReference>
<dbReference type="eggNOG" id="KOG0192">
    <property type="taxonomic scope" value="Eukaryota"/>
</dbReference>